<dbReference type="GO" id="GO:0016787">
    <property type="term" value="F:hydrolase activity"/>
    <property type="evidence" value="ECO:0007669"/>
    <property type="project" value="UniProtKB-KW"/>
</dbReference>
<feature type="signal peptide" evidence="1">
    <location>
        <begin position="1"/>
        <end position="19"/>
    </location>
</feature>
<dbReference type="Proteomes" id="UP001589943">
    <property type="component" value="Unassembled WGS sequence"/>
</dbReference>
<evidence type="ECO:0000313" key="3">
    <source>
        <dbReference type="EMBL" id="MFC0588551.1"/>
    </source>
</evidence>
<dbReference type="Pfam" id="PF00144">
    <property type="entry name" value="Beta-lactamase"/>
    <property type="match status" value="1"/>
</dbReference>
<keyword evidence="3" id="KW-0378">Hydrolase</keyword>
<proteinExistence type="predicted"/>
<dbReference type="InterPro" id="IPR050491">
    <property type="entry name" value="AmpC-like"/>
</dbReference>
<gene>
    <name evidence="3" type="ORF">ACFFF7_03920</name>
</gene>
<name>A0ABV6PFE4_9SPHN</name>
<dbReference type="EC" id="3.-.-.-" evidence="3"/>
<accession>A0ABV6PFE4</accession>
<evidence type="ECO:0000313" key="4">
    <source>
        <dbReference type="Proteomes" id="UP001589943"/>
    </source>
</evidence>
<keyword evidence="1" id="KW-0732">Signal</keyword>
<dbReference type="PANTHER" id="PTHR46825:SF9">
    <property type="entry name" value="BETA-LACTAMASE-RELATED DOMAIN-CONTAINING PROTEIN"/>
    <property type="match status" value="1"/>
</dbReference>
<organism evidence="3 4">
    <name type="scientific">Novosphingobium aquiterrae</name>
    <dbReference type="NCBI Taxonomy" id="624388"/>
    <lineage>
        <taxon>Bacteria</taxon>
        <taxon>Pseudomonadati</taxon>
        <taxon>Pseudomonadota</taxon>
        <taxon>Alphaproteobacteria</taxon>
        <taxon>Sphingomonadales</taxon>
        <taxon>Sphingomonadaceae</taxon>
        <taxon>Novosphingobium</taxon>
    </lineage>
</organism>
<dbReference type="PANTHER" id="PTHR46825">
    <property type="entry name" value="D-ALANYL-D-ALANINE-CARBOXYPEPTIDASE/ENDOPEPTIDASE AMPH"/>
    <property type="match status" value="1"/>
</dbReference>
<protein>
    <submittedName>
        <fullName evidence="3">Serine hydrolase domain-containing protein</fullName>
        <ecNumber evidence="3">3.-.-.-</ecNumber>
    </submittedName>
</protein>
<comment type="caution">
    <text evidence="3">The sequence shown here is derived from an EMBL/GenBank/DDBJ whole genome shotgun (WGS) entry which is preliminary data.</text>
</comment>
<feature type="domain" description="Beta-lactamase-related" evidence="2">
    <location>
        <begin position="30"/>
        <end position="346"/>
    </location>
</feature>
<keyword evidence="4" id="KW-1185">Reference proteome</keyword>
<evidence type="ECO:0000256" key="1">
    <source>
        <dbReference type="SAM" id="SignalP"/>
    </source>
</evidence>
<dbReference type="Gene3D" id="3.40.710.10">
    <property type="entry name" value="DD-peptidase/beta-lactamase superfamily"/>
    <property type="match status" value="1"/>
</dbReference>
<dbReference type="EMBL" id="JBHLTL010000001">
    <property type="protein sequence ID" value="MFC0588551.1"/>
    <property type="molecule type" value="Genomic_DNA"/>
</dbReference>
<dbReference type="SUPFAM" id="SSF56601">
    <property type="entry name" value="beta-lactamase/transpeptidase-like"/>
    <property type="match status" value="1"/>
</dbReference>
<dbReference type="InterPro" id="IPR012338">
    <property type="entry name" value="Beta-lactam/transpept-like"/>
</dbReference>
<reference evidence="3 4" key="1">
    <citation type="submission" date="2024-09" db="EMBL/GenBank/DDBJ databases">
        <authorList>
            <person name="Sun Q."/>
            <person name="Mori K."/>
        </authorList>
    </citation>
    <scope>NUCLEOTIDE SEQUENCE [LARGE SCALE GENOMIC DNA]</scope>
    <source>
        <strain evidence="3 4">NCAIM B.02537</strain>
    </source>
</reference>
<evidence type="ECO:0000259" key="2">
    <source>
        <dbReference type="Pfam" id="PF00144"/>
    </source>
</evidence>
<dbReference type="RefSeq" id="WP_379480048.1">
    <property type="nucleotide sequence ID" value="NZ_JBHLTL010000001.1"/>
</dbReference>
<dbReference type="InterPro" id="IPR001466">
    <property type="entry name" value="Beta-lactam-related"/>
</dbReference>
<sequence length="465" mass="50553">MLRHALALAALALPLPALAQALTPAEQTAIDQAVTATLKETGVPSAQVAVVRGGQIVLDKAWGKASERIPVANEKLPYQIASNSKQFLAALLLLLEDDGKLSLDDTVAKWLPDVSGAERMTVRQLLSHTSGLQDFWPQDYLFSDMTKPTQPQGIVDRWAKKPLDYAPGTRMQYSNTGYVVAGLIAEKAGGKPLWQQFDERLFTPLGIKPHKLDETNGPAFPEGYHRAALGPVRAATPPARGWLWAAGELSMTAAELAKWDIARMNRTLLPREDWEEMETPVRLADGTASGYGLGVTKHQVKGRTVVDHGGESVGFLSQSSTWIDDKVAVVVLTNADFAGVPDSLTDKIAEVVLPKAMQADIGEAARDEDARATLAELTAGKLDPARYTANARFYFTAQTLGDYAQSLSPLGTPQEVKALGKPRLRGGFVNRNFALSYKDGQKLVLITYAEPGEKGRWEQFIVMPR</sequence>
<feature type="chain" id="PRO_5046870088" evidence="1">
    <location>
        <begin position="20"/>
        <end position="465"/>
    </location>
</feature>